<keyword evidence="1 2" id="KW-0819">tRNA processing</keyword>
<comment type="caution">
    <text evidence="1">Lacks conserved residue(s) required for the propagation of feature annotation.</text>
</comment>
<keyword evidence="1 2" id="KW-0413">Isomerase</keyword>
<keyword evidence="5" id="KW-1185">Reference proteome</keyword>
<evidence type="ECO:0000313" key="4">
    <source>
        <dbReference type="EMBL" id="CAG7656618.1"/>
    </source>
</evidence>
<comment type="caution">
    <text evidence="4">The sequence shown here is derived from an EMBL/GenBank/DDBJ whole genome shotgun (WGS) entry which is preliminary data.</text>
</comment>
<feature type="active site" description="Nucleophile" evidence="1">
    <location>
        <position position="60"/>
    </location>
</feature>
<protein>
    <recommendedName>
        <fullName evidence="1">tRNA pseudouridine synthase A</fullName>
        <ecNumber evidence="1">5.4.99.12</ecNumber>
    </recommendedName>
    <alternativeName>
        <fullName evidence="1">tRNA pseudouridine(38-40) synthase</fullName>
    </alternativeName>
    <alternativeName>
        <fullName evidence="1">tRNA pseudouridylate synthase I</fullName>
    </alternativeName>
    <alternativeName>
        <fullName evidence="1">tRNA-uridine isomerase I</fullName>
    </alternativeName>
</protein>
<dbReference type="PANTHER" id="PTHR11142:SF0">
    <property type="entry name" value="TRNA PSEUDOURIDINE SYNTHASE-LIKE 1"/>
    <property type="match status" value="1"/>
</dbReference>
<dbReference type="EMBL" id="CAJVCE010000031">
    <property type="protein sequence ID" value="CAG7656618.1"/>
    <property type="molecule type" value="Genomic_DNA"/>
</dbReference>
<dbReference type="Proteomes" id="UP000730618">
    <property type="component" value="Unassembled WGS sequence"/>
</dbReference>
<feature type="domain" description="Pseudouridine synthase I TruA alpha/beta" evidence="3">
    <location>
        <begin position="15"/>
        <end position="109"/>
    </location>
</feature>
<comment type="similarity">
    <text evidence="1 2">Belongs to the tRNA pseudouridine synthase TruA family.</text>
</comment>
<comment type="subunit">
    <text evidence="1">Homodimer.</text>
</comment>
<comment type="function">
    <text evidence="1">Formation of pseudouridine at positions 38, 39 and 40 in the anticodon stem and loop of transfer RNAs.</text>
</comment>
<reference evidence="4 5" key="1">
    <citation type="submission" date="2021-06" db="EMBL/GenBank/DDBJ databases">
        <authorList>
            <person name="Criscuolo A."/>
        </authorList>
    </citation>
    <scope>NUCLEOTIDE SEQUENCE [LARGE SCALE GENOMIC DNA]</scope>
    <source>
        <strain evidence="5">CIP 111802</strain>
    </source>
</reference>
<accession>A0ABN7TYA8</accession>
<feature type="domain" description="Pseudouridine synthase I TruA alpha/beta" evidence="3">
    <location>
        <begin position="153"/>
        <end position="260"/>
    </location>
</feature>
<dbReference type="InterPro" id="IPR001406">
    <property type="entry name" value="PsdUridine_synth_TruA"/>
</dbReference>
<dbReference type="EC" id="5.4.99.12" evidence="1"/>
<name>A0ABN7TYA8_9BACL</name>
<feature type="binding site" evidence="1">
    <location>
        <position position="118"/>
    </location>
    <ligand>
        <name>substrate</name>
    </ligand>
</feature>
<dbReference type="PIRSF" id="PIRSF001430">
    <property type="entry name" value="tRNA_psdUrid_synth"/>
    <property type="match status" value="1"/>
</dbReference>
<proteinExistence type="inferred from homology"/>
<dbReference type="Pfam" id="PF01416">
    <property type="entry name" value="PseudoU_synth_1"/>
    <property type="match status" value="2"/>
</dbReference>
<dbReference type="GO" id="GO:0160147">
    <property type="term" value="F:tRNA pseudouridine(38-40) synthase activity"/>
    <property type="evidence" value="ECO:0007669"/>
    <property type="project" value="UniProtKB-EC"/>
</dbReference>
<evidence type="ECO:0000313" key="5">
    <source>
        <dbReference type="Proteomes" id="UP000730618"/>
    </source>
</evidence>
<evidence type="ECO:0000256" key="2">
    <source>
        <dbReference type="RuleBase" id="RU003792"/>
    </source>
</evidence>
<dbReference type="NCBIfam" id="TIGR00071">
    <property type="entry name" value="hisT_truA"/>
    <property type="match status" value="1"/>
</dbReference>
<dbReference type="CDD" id="cd02570">
    <property type="entry name" value="PseudoU_synth_EcTruA"/>
    <property type="match status" value="1"/>
</dbReference>
<dbReference type="PANTHER" id="PTHR11142">
    <property type="entry name" value="PSEUDOURIDYLATE SYNTHASE"/>
    <property type="match status" value="1"/>
</dbReference>
<evidence type="ECO:0000259" key="3">
    <source>
        <dbReference type="Pfam" id="PF01416"/>
    </source>
</evidence>
<gene>
    <name evidence="1 4" type="primary">truA</name>
    <name evidence="4" type="ORF">PAECIP111802_06473</name>
</gene>
<dbReference type="HAMAP" id="MF_00171">
    <property type="entry name" value="TruA"/>
    <property type="match status" value="1"/>
</dbReference>
<dbReference type="InterPro" id="IPR020097">
    <property type="entry name" value="PsdUridine_synth_TruA_a/b_dom"/>
</dbReference>
<evidence type="ECO:0000256" key="1">
    <source>
        <dbReference type="HAMAP-Rule" id="MF_00171"/>
    </source>
</evidence>
<sequence>MRFGGQTVRNIRMTVSYDGTAYNGFQTQPGDLRTVQDQLEQAIKQLTGEQLKITASGRTDAGVHARGQVFNFITESQIPIERWCMALNARVAEDIVVRDARIVPIDFHSRRAAKRKTYRYTVRCGKNPDVFKRHMEFHHPTPLNIEAMREGLRYLVGEHDFTSYSSVRTAKNSFIRTIYEAKLVCDPFEEELNSFAFHIFLTGNGFLYNMVRIIVGTLLQVGEGKRPSSDIGAILDAKNRGKAGPTAMAHGLMLWEVFYEEEAPSS</sequence>
<comment type="catalytic activity">
    <reaction evidence="1 2">
        <text>uridine(38/39/40) in tRNA = pseudouridine(38/39/40) in tRNA</text>
        <dbReference type="Rhea" id="RHEA:22376"/>
        <dbReference type="Rhea" id="RHEA-COMP:10085"/>
        <dbReference type="Rhea" id="RHEA-COMP:10087"/>
        <dbReference type="ChEBI" id="CHEBI:65314"/>
        <dbReference type="ChEBI" id="CHEBI:65315"/>
        <dbReference type="EC" id="5.4.99.12"/>
    </reaction>
</comment>
<organism evidence="4 5">
    <name type="scientific">Paenibacillus allorhizosphaerae</name>
    <dbReference type="NCBI Taxonomy" id="2849866"/>
    <lineage>
        <taxon>Bacteria</taxon>
        <taxon>Bacillati</taxon>
        <taxon>Bacillota</taxon>
        <taxon>Bacilli</taxon>
        <taxon>Bacillales</taxon>
        <taxon>Paenibacillaceae</taxon>
        <taxon>Paenibacillus</taxon>
    </lineage>
</organism>